<dbReference type="RefSeq" id="WP_139105403.1">
    <property type="nucleotide sequence ID" value="NZ_VDFR01000022.1"/>
</dbReference>
<feature type="chain" id="PRO_5036138740" evidence="1">
    <location>
        <begin position="31"/>
        <end position="243"/>
    </location>
</feature>
<dbReference type="AlphaFoldDB" id="A0A5C4MU94"/>
<gene>
    <name evidence="3" type="ORF">FHE65_05090</name>
    <name evidence="2" type="ORF">FHE65_05330</name>
</gene>
<protein>
    <submittedName>
        <fullName evidence="2">Uncharacterized protein</fullName>
    </submittedName>
</protein>
<accession>A0A5C4MU94</accession>
<evidence type="ECO:0000256" key="1">
    <source>
        <dbReference type="SAM" id="SignalP"/>
    </source>
</evidence>
<name>A0A5C4MU94_9ACTN</name>
<dbReference type="EMBL" id="VDFR01000022">
    <property type="protein sequence ID" value="TNC49655.1"/>
    <property type="molecule type" value="Genomic_DNA"/>
</dbReference>
<feature type="signal peptide" evidence="1">
    <location>
        <begin position="1"/>
        <end position="30"/>
    </location>
</feature>
<reference evidence="2 4" key="1">
    <citation type="submission" date="2019-05" db="EMBL/GenBank/DDBJ databases">
        <title>Mumia sp. nov., isolated from the intestinal contents of plateau pika (Ochotona curzoniae) in the Qinghai-Tibet plateau of China.</title>
        <authorList>
            <person name="Tian Z."/>
        </authorList>
    </citation>
    <scope>NUCLEOTIDE SEQUENCE [LARGE SCALE GENOMIC DNA]</scope>
    <source>
        <strain evidence="4">527</strain>
        <strain evidence="2">Z527</strain>
    </source>
</reference>
<dbReference type="Proteomes" id="UP000306740">
    <property type="component" value="Unassembled WGS sequence"/>
</dbReference>
<dbReference type="OrthoDB" id="3788785at2"/>
<evidence type="ECO:0000313" key="3">
    <source>
        <dbReference type="EMBL" id="TNC49655.1"/>
    </source>
</evidence>
<sequence>MALRRMVLGSATLLLTAGLVTTGLSAPAQAASGQVTSRSTTLFANCFSHPFRYALSDVGTGWTLTVDLVSAAGRRVDRAVVPASAGASGTGSFRVCAGSVRPGSYTVRSRVTWPAAASRAALTLPTDALTLVRPRSTTALSLSTRRPKLRKAVKIRTTVRVARPYGFFTAPGVRVKAQVRHKGRWRTLGKVRSTASDGTAAWRVRWRYTKPKKVRVVTLRSPYQASSKSRVVLVRSKVPKKRD</sequence>
<evidence type="ECO:0000313" key="4">
    <source>
        <dbReference type="Proteomes" id="UP000306740"/>
    </source>
</evidence>
<dbReference type="EMBL" id="VDFR01000023">
    <property type="protein sequence ID" value="TNC49503.1"/>
    <property type="molecule type" value="Genomic_DNA"/>
</dbReference>
<evidence type="ECO:0000313" key="2">
    <source>
        <dbReference type="EMBL" id="TNC49503.1"/>
    </source>
</evidence>
<proteinExistence type="predicted"/>
<organism evidence="2 4">
    <name type="scientific">Mumia zhuanghuii</name>
    <dbReference type="NCBI Taxonomy" id="2585211"/>
    <lineage>
        <taxon>Bacteria</taxon>
        <taxon>Bacillati</taxon>
        <taxon>Actinomycetota</taxon>
        <taxon>Actinomycetes</taxon>
        <taxon>Propionibacteriales</taxon>
        <taxon>Nocardioidaceae</taxon>
        <taxon>Mumia</taxon>
    </lineage>
</organism>
<comment type="caution">
    <text evidence="2">The sequence shown here is derived from an EMBL/GenBank/DDBJ whole genome shotgun (WGS) entry which is preliminary data.</text>
</comment>
<keyword evidence="1" id="KW-0732">Signal</keyword>